<sequence length="262" mass="29644">MTSTENDVNEEDNLCLTCPSVPLTTEEALSDLLEYIGGTISDVENTWTNRVDAMHQICGIVTNFGENNNDKEESKISEKKKKFQKMFWEWMWSMKDALCLQILDLRSSVVKEACQMLCYISIQTNSNQSKLSRQYSNASEALVATDNDATPGTNEINPFAPLADYIIPHLLKVTVVSTLIMSHSANVCVRCILKNTVISKGVNAIIEGMKVKTSKKKKKKETKNKLYKILFFFFCLELVLCLFEQTDLFEQKHQSAKSVSVK</sequence>
<comment type="caution">
    <text evidence="2">The sequence shown here is derived from an EMBL/GenBank/DDBJ whole genome shotgun (WGS) entry which is preliminary data.</text>
</comment>
<keyword evidence="1" id="KW-0472">Membrane</keyword>
<dbReference type="Gene3D" id="1.25.10.10">
    <property type="entry name" value="Leucine-rich Repeat Variant"/>
    <property type="match status" value="1"/>
</dbReference>
<evidence type="ECO:0000313" key="3">
    <source>
        <dbReference type="Proteomes" id="UP000023152"/>
    </source>
</evidence>
<dbReference type="AlphaFoldDB" id="X6P9R2"/>
<name>X6P9R2_RETFI</name>
<keyword evidence="3" id="KW-1185">Reference proteome</keyword>
<accession>X6P9R2</accession>
<dbReference type="OrthoDB" id="46159at2759"/>
<dbReference type="Proteomes" id="UP000023152">
    <property type="component" value="Unassembled WGS sequence"/>
</dbReference>
<dbReference type="InterPro" id="IPR011989">
    <property type="entry name" value="ARM-like"/>
</dbReference>
<protein>
    <submittedName>
        <fullName evidence="2">Uncharacterized protein</fullName>
    </submittedName>
</protein>
<organism evidence="2 3">
    <name type="scientific">Reticulomyxa filosa</name>
    <dbReference type="NCBI Taxonomy" id="46433"/>
    <lineage>
        <taxon>Eukaryota</taxon>
        <taxon>Sar</taxon>
        <taxon>Rhizaria</taxon>
        <taxon>Retaria</taxon>
        <taxon>Foraminifera</taxon>
        <taxon>Monothalamids</taxon>
        <taxon>Reticulomyxidae</taxon>
        <taxon>Reticulomyxa</taxon>
    </lineage>
</organism>
<evidence type="ECO:0000256" key="1">
    <source>
        <dbReference type="SAM" id="Phobius"/>
    </source>
</evidence>
<keyword evidence="1" id="KW-1133">Transmembrane helix</keyword>
<proteinExistence type="predicted"/>
<dbReference type="EMBL" id="ASPP01002161">
    <property type="protein sequence ID" value="ETO34896.1"/>
    <property type="molecule type" value="Genomic_DNA"/>
</dbReference>
<feature type="transmembrane region" description="Helical" evidence="1">
    <location>
        <begin position="226"/>
        <end position="245"/>
    </location>
</feature>
<keyword evidence="1" id="KW-0812">Transmembrane</keyword>
<gene>
    <name evidence="2" type="ORF">RFI_02190</name>
</gene>
<evidence type="ECO:0000313" key="2">
    <source>
        <dbReference type="EMBL" id="ETO34896.1"/>
    </source>
</evidence>
<reference evidence="2 3" key="1">
    <citation type="journal article" date="2013" name="Curr. Biol.">
        <title>The Genome of the Foraminiferan Reticulomyxa filosa.</title>
        <authorList>
            <person name="Glockner G."/>
            <person name="Hulsmann N."/>
            <person name="Schleicher M."/>
            <person name="Noegel A.A."/>
            <person name="Eichinger L."/>
            <person name="Gallinger C."/>
            <person name="Pawlowski J."/>
            <person name="Sierra R."/>
            <person name="Euteneuer U."/>
            <person name="Pillet L."/>
            <person name="Moustafa A."/>
            <person name="Platzer M."/>
            <person name="Groth M."/>
            <person name="Szafranski K."/>
            <person name="Schliwa M."/>
        </authorList>
    </citation>
    <scope>NUCLEOTIDE SEQUENCE [LARGE SCALE GENOMIC DNA]</scope>
</reference>